<evidence type="ECO:0000313" key="2">
    <source>
        <dbReference type="EMBL" id="EDO02317.1"/>
    </source>
</evidence>
<feature type="region of interest" description="Disordered" evidence="1">
    <location>
        <begin position="54"/>
        <end position="78"/>
    </location>
</feature>
<evidence type="ECO:0000256" key="1">
    <source>
        <dbReference type="SAM" id="MobiDB-lite"/>
    </source>
</evidence>
<dbReference type="AlphaFoldDB" id="A7EHK1"/>
<dbReference type="RefSeq" id="XP_001594985.1">
    <property type="nucleotide sequence ID" value="XM_001594935.1"/>
</dbReference>
<dbReference type="HOGENOM" id="CLU_2623478_0_0_1"/>
<organism evidence="2 3">
    <name type="scientific">Sclerotinia sclerotiorum (strain ATCC 18683 / 1980 / Ss-1)</name>
    <name type="common">White mold</name>
    <name type="synonym">Whetzelinia sclerotiorum</name>
    <dbReference type="NCBI Taxonomy" id="665079"/>
    <lineage>
        <taxon>Eukaryota</taxon>
        <taxon>Fungi</taxon>
        <taxon>Dikarya</taxon>
        <taxon>Ascomycota</taxon>
        <taxon>Pezizomycotina</taxon>
        <taxon>Leotiomycetes</taxon>
        <taxon>Helotiales</taxon>
        <taxon>Sclerotiniaceae</taxon>
        <taxon>Sclerotinia</taxon>
    </lineage>
</organism>
<dbReference type="KEGG" id="ssl:SS1G_04793"/>
<accession>A7EHK1</accession>
<gene>
    <name evidence="2" type="ORF">SS1G_04793</name>
</gene>
<dbReference type="Proteomes" id="UP000001312">
    <property type="component" value="Unassembled WGS sequence"/>
</dbReference>
<protein>
    <submittedName>
        <fullName evidence="2">Uncharacterized protein</fullName>
    </submittedName>
</protein>
<reference evidence="3" key="1">
    <citation type="journal article" date="2011" name="PLoS Genet.">
        <title>Genomic analysis of the necrotrophic fungal pathogens Sclerotinia sclerotiorum and Botrytis cinerea.</title>
        <authorList>
            <person name="Amselem J."/>
            <person name="Cuomo C.A."/>
            <person name="van Kan J.A."/>
            <person name="Viaud M."/>
            <person name="Benito E.P."/>
            <person name="Couloux A."/>
            <person name="Coutinho P.M."/>
            <person name="de Vries R.P."/>
            <person name="Dyer P.S."/>
            <person name="Fillinger S."/>
            <person name="Fournier E."/>
            <person name="Gout L."/>
            <person name="Hahn M."/>
            <person name="Kohn L."/>
            <person name="Lapalu N."/>
            <person name="Plummer K.M."/>
            <person name="Pradier J.M."/>
            <person name="Quevillon E."/>
            <person name="Sharon A."/>
            <person name="Simon A."/>
            <person name="ten Have A."/>
            <person name="Tudzynski B."/>
            <person name="Tudzynski P."/>
            <person name="Wincker P."/>
            <person name="Andrew M."/>
            <person name="Anthouard V."/>
            <person name="Beever R.E."/>
            <person name="Beffa R."/>
            <person name="Benoit I."/>
            <person name="Bouzid O."/>
            <person name="Brault B."/>
            <person name="Chen Z."/>
            <person name="Choquer M."/>
            <person name="Collemare J."/>
            <person name="Cotton P."/>
            <person name="Danchin E.G."/>
            <person name="Da Silva C."/>
            <person name="Gautier A."/>
            <person name="Giraud C."/>
            <person name="Giraud T."/>
            <person name="Gonzalez C."/>
            <person name="Grossetete S."/>
            <person name="Guldener U."/>
            <person name="Henrissat B."/>
            <person name="Howlett B.J."/>
            <person name="Kodira C."/>
            <person name="Kretschmer M."/>
            <person name="Lappartient A."/>
            <person name="Leroch M."/>
            <person name="Levis C."/>
            <person name="Mauceli E."/>
            <person name="Neuveglise C."/>
            <person name="Oeser B."/>
            <person name="Pearson M."/>
            <person name="Poulain J."/>
            <person name="Poussereau N."/>
            <person name="Quesneville H."/>
            <person name="Rascle C."/>
            <person name="Schumacher J."/>
            <person name="Segurens B."/>
            <person name="Sexton A."/>
            <person name="Silva E."/>
            <person name="Sirven C."/>
            <person name="Soanes D.M."/>
            <person name="Talbot N.J."/>
            <person name="Templeton M."/>
            <person name="Yandava C."/>
            <person name="Yarden O."/>
            <person name="Zeng Q."/>
            <person name="Rollins J.A."/>
            <person name="Lebrun M.H."/>
            <person name="Dickman M."/>
        </authorList>
    </citation>
    <scope>NUCLEOTIDE SEQUENCE [LARGE SCALE GENOMIC DNA]</scope>
    <source>
        <strain evidence="3">ATCC 18683 / 1980 / Ss-1</strain>
    </source>
</reference>
<sequence>MYDVDSLVLYDFAGVESQATIVACGVKLWLDKVRWGTLPLAGKYGMKGNFKKHGAIGGENQTTPIQNSRTDTIRLADQ</sequence>
<dbReference type="InParanoid" id="A7EHK1"/>
<keyword evidence="3" id="KW-1185">Reference proteome</keyword>
<dbReference type="EMBL" id="CH476625">
    <property type="protein sequence ID" value="EDO02317.1"/>
    <property type="molecule type" value="Genomic_DNA"/>
</dbReference>
<dbReference type="GeneID" id="5491047"/>
<proteinExistence type="predicted"/>
<feature type="compositionally biased region" description="Polar residues" evidence="1">
    <location>
        <begin position="59"/>
        <end position="70"/>
    </location>
</feature>
<name>A7EHK1_SCLS1</name>
<evidence type="ECO:0000313" key="3">
    <source>
        <dbReference type="Proteomes" id="UP000001312"/>
    </source>
</evidence>